<accession>A0A2P2MNT1</accession>
<protein>
    <submittedName>
        <fullName evidence="1">Uncharacterized protein MANES_02G128600</fullName>
    </submittedName>
</protein>
<dbReference type="EMBL" id="GGEC01051358">
    <property type="protein sequence ID" value="MBX31842.1"/>
    <property type="molecule type" value="Transcribed_RNA"/>
</dbReference>
<evidence type="ECO:0000313" key="1">
    <source>
        <dbReference type="EMBL" id="MBX31842.1"/>
    </source>
</evidence>
<dbReference type="AlphaFoldDB" id="A0A2P2MNT1"/>
<sequence length="77" mass="9085">MIWVTGTIKARNGNKSWLSSNFDSELQFLDQKFCKRMQLESTEKSFHATSTLWGWRKVSHGRNFSLFLLFKHVTCKL</sequence>
<name>A0A2P2MNT1_RHIMU</name>
<reference evidence="1" key="1">
    <citation type="submission" date="2018-02" db="EMBL/GenBank/DDBJ databases">
        <title>Rhizophora mucronata_Transcriptome.</title>
        <authorList>
            <person name="Meera S.P."/>
            <person name="Sreeshan A."/>
            <person name="Augustine A."/>
        </authorList>
    </citation>
    <scope>NUCLEOTIDE SEQUENCE</scope>
    <source>
        <tissue evidence="1">Leaf</tissue>
    </source>
</reference>
<organism evidence="1">
    <name type="scientific">Rhizophora mucronata</name>
    <name type="common">Asiatic mangrove</name>
    <dbReference type="NCBI Taxonomy" id="61149"/>
    <lineage>
        <taxon>Eukaryota</taxon>
        <taxon>Viridiplantae</taxon>
        <taxon>Streptophyta</taxon>
        <taxon>Embryophyta</taxon>
        <taxon>Tracheophyta</taxon>
        <taxon>Spermatophyta</taxon>
        <taxon>Magnoliopsida</taxon>
        <taxon>eudicotyledons</taxon>
        <taxon>Gunneridae</taxon>
        <taxon>Pentapetalae</taxon>
        <taxon>rosids</taxon>
        <taxon>fabids</taxon>
        <taxon>Malpighiales</taxon>
        <taxon>Rhizophoraceae</taxon>
        <taxon>Rhizophora</taxon>
    </lineage>
</organism>
<dbReference type="EMBL" id="GGEC01051353">
    <property type="protein sequence ID" value="MBX31837.1"/>
    <property type="molecule type" value="Transcribed_RNA"/>
</dbReference>
<proteinExistence type="predicted"/>